<keyword evidence="2" id="KW-1133">Transmembrane helix</keyword>
<evidence type="ECO:0000313" key="3">
    <source>
        <dbReference type="EMBL" id="POZ80201.1"/>
    </source>
</evidence>
<keyword evidence="2" id="KW-0472">Membrane</keyword>
<organism evidence="3 4">
    <name type="scientific">Burkholderia contaminans</name>
    <dbReference type="NCBI Taxonomy" id="488447"/>
    <lineage>
        <taxon>Bacteria</taxon>
        <taxon>Pseudomonadati</taxon>
        <taxon>Pseudomonadota</taxon>
        <taxon>Betaproteobacteria</taxon>
        <taxon>Burkholderiales</taxon>
        <taxon>Burkholderiaceae</taxon>
        <taxon>Burkholderia</taxon>
        <taxon>Burkholderia cepacia complex</taxon>
    </lineage>
</organism>
<dbReference type="Proteomes" id="UP000238655">
    <property type="component" value="Unassembled WGS sequence"/>
</dbReference>
<dbReference type="AlphaFoldDB" id="A0A2S5DM91"/>
<proteinExistence type="predicted"/>
<feature type="region of interest" description="Disordered" evidence="1">
    <location>
        <begin position="814"/>
        <end position="847"/>
    </location>
</feature>
<dbReference type="Gene3D" id="3.40.50.300">
    <property type="entry name" value="P-loop containing nucleotide triphosphate hydrolases"/>
    <property type="match status" value="2"/>
</dbReference>
<reference evidence="3 4" key="1">
    <citation type="submission" date="2018-01" db="EMBL/GenBank/DDBJ databases">
        <title>Successful Treatment of Persistent Burkholderia cepacia Bacteremia with Ceftazidime-Avibactam.</title>
        <authorList>
            <person name="Tamma P."/>
            <person name="Fan Y."/>
            <person name="Bergman Y."/>
            <person name="Sick-Samuels A."/>
            <person name="Hsu A."/>
            <person name="Timp W."/>
            <person name="Simner P."/>
        </authorList>
    </citation>
    <scope>NUCLEOTIDE SEQUENCE [LARGE SCALE GENOMIC DNA]</scope>
    <source>
        <strain evidence="3 4">170816</strain>
    </source>
</reference>
<dbReference type="PANTHER" id="PTHR30121:SF6">
    <property type="entry name" value="SLR6007 PROTEIN"/>
    <property type="match status" value="1"/>
</dbReference>
<feature type="transmembrane region" description="Helical" evidence="2">
    <location>
        <begin position="36"/>
        <end position="69"/>
    </location>
</feature>
<gene>
    <name evidence="3" type="ORF">C3743_40195</name>
</gene>
<evidence type="ECO:0000313" key="4">
    <source>
        <dbReference type="Proteomes" id="UP000238655"/>
    </source>
</evidence>
<sequence length="847" mass="91779">MSSLQGVEAKHEVKRSRIYRDTRPFVEQATEVLASLPAICIVFVTCVFLLIFVPATFECVLAVSVAYFFVPLSRKPDIPLHKRASLKEIDYNDRHPGTGKPQKARGTVLIGNRKGDNAEIWANSDLAKTHWFVVGSTGAGKTEGLISIAFNALVWVSGFAYIDGKGDVSLFAKIFSMLKQMDRLDDLLVLNYMTGNADASKKRSDKLSNKYNPFSVGNAESLIQLIVNLMEAAGGSGDIWKGRAISFISSVIPALVDLRDKNILLLHIGAIRQALPFPRYFELLNNPSISDRSREMMQAFLYDVPGYKKDKNDNQSATFLEQYGYQQMQFTRILSSLADTYGHIYHTLQGEVNMKDVVVNRRILLVLLPALEKSRPELGNLGKIVVAGMKGMMGGQLGSKVEGSKLELLDKRATTAPTPFFGIFDELGYFLPEDAALMWAQARSLNFSLIAAGQDLQAFYRTSKEETLAIFGSSNIKIFGKLEDPTDTYDLVEKLASEAYVSVIEGYEQDVEGVGTYRSGPGARIERAKIIELRDLKRQIEGDVHIIVKADVIRARMFYANPKLAQEYRLNHFVQVIPPHPDQIKSLSVNSKAIIERLALNPLAKRRAAEASFAYVRGVAQEPAYQRYTAQKQGAERGVMLIVRFDESQVGVVPVDADGSSGLVSSTLGAAPVAAAVASSGAEAPTGTAALATAKSEPVLASAQQDDRASDVADQTFDGDLLESVSVFGSTPKQDFPADIVELAYAALPAINAAAESRLDAVLQAQGSQAMTASPGSSDVAERVKRITVALGASDEEAGGVAVGVIAVATGATEYPVPPKPARGEDKEEAMEQVMSRLGSLVSGSAE</sequence>
<dbReference type="InterPro" id="IPR051162">
    <property type="entry name" value="T4SS_component"/>
</dbReference>
<dbReference type="RefSeq" id="WP_105750023.1">
    <property type="nucleotide sequence ID" value="NZ_PQVP01000006.1"/>
</dbReference>
<dbReference type="PANTHER" id="PTHR30121">
    <property type="entry name" value="UNCHARACTERIZED PROTEIN YJGR-RELATED"/>
    <property type="match status" value="1"/>
</dbReference>
<dbReference type="SUPFAM" id="SSF52540">
    <property type="entry name" value="P-loop containing nucleoside triphosphate hydrolases"/>
    <property type="match status" value="1"/>
</dbReference>
<accession>A0A2S5DM91</accession>
<evidence type="ECO:0000256" key="2">
    <source>
        <dbReference type="SAM" id="Phobius"/>
    </source>
</evidence>
<name>A0A2S5DM91_9BURK</name>
<dbReference type="EMBL" id="PQVP01000006">
    <property type="protein sequence ID" value="POZ80201.1"/>
    <property type="molecule type" value="Genomic_DNA"/>
</dbReference>
<evidence type="ECO:0000256" key="1">
    <source>
        <dbReference type="SAM" id="MobiDB-lite"/>
    </source>
</evidence>
<comment type="caution">
    <text evidence="3">The sequence shown here is derived from an EMBL/GenBank/DDBJ whole genome shotgun (WGS) entry which is preliminary data.</text>
</comment>
<keyword evidence="2" id="KW-0812">Transmembrane</keyword>
<dbReference type="InterPro" id="IPR027417">
    <property type="entry name" value="P-loop_NTPase"/>
</dbReference>
<protein>
    <submittedName>
        <fullName evidence="3">IcmO-like type IV secretion system protein</fullName>
    </submittedName>
</protein>